<evidence type="ECO:0000256" key="11">
    <source>
        <dbReference type="RuleBase" id="RU363014"/>
    </source>
</evidence>
<dbReference type="InterPro" id="IPR046357">
    <property type="entry name" value="PPIase_dom_sf"/>
</dbReference>
<dbReference type="InterPro" id="IPR000297">
    <property type="entry name" value="PPIase_PpiC"/>
</dbReference>
<gene>
    <name evidence="13" type="ORF">PECAL_1P20800</name>
</gene>
<dbReference type="GO" id="GO:0030430">
    <property type="term" value="C:host cell cytoplasm"/>
    <property type="evidence" value="ECO:0007669"/>
    <property type="project" value="UniProtKB-SubCell"/>
</dbReference>
<keyword evidence="5 10" id="KW-0697">Rotamase</keyword>
<evidence type="ECO:0000256" key="5">
    <source>
        <dbReference type="ARBA" id="ARBA00023110"/>
    </source>
</evidence>
<accession>A0A8J2WRB6</accession>
<evidence type="ECO:0000256" key="1">
    <source>
        <dbReference type="ARBA" id="ARBA00000971"/>
    </source>
</evidence>
<name>A0A8J2WRB6_9STRA</name>
<dbReference type="SUPFAM" id="SSF54534">
    <property type="entry name" value="FKBP-like"/>
    <property type="match status" value="2"/>
</dbReference>
<feature type="domain" description="PpiC" evidence="12">
    <location>
        <begin position="140"/>
        <end position="255"/>
    </location>
</feature>
<comment type="catalytic activity">
    <reaction evidence="1 11">
        <text>[protein]-peptidylproline (omega=180) = [protein]-peptidylproline (omega=0)</text>
        <dbReference type="Rhea" id="RHEA:16237"/>
        <dbReference type="Rhea" id="RHEA-COMP:10747"/>
        <dbReference type="Rhea" id="RHEA-COMP:10748"/>
        <dbReference type="ChEBI" id="CHEBI:83833"/>
        <dbReference type="ChEBI" id="CHEBI:83834"/>
        <dbReference type="EC" id="5.2.1.8"/>
    </reaction>
</comment>
<comment type="subunit">
    <text evidence="9">Interacts with host FBXW7; leading to FBXW7 autoubiquitination and subsequent degradation.</text>
</comment>
<evidence type="ECO:0000313" key="13">
    <source>
        <dbReference type="EMBL" id="CAH0365632.1"/>
    </source>
</evidence>
<dbReference type="GO" id="GO:0005634">
    <property type="term" value="C:nucleus"/>
    <property type="evidence" value="ECO:0007669"/>
    <property type="project" value="TreeGrafter"/>
</dbReference>
<keyword evidence="6" id="KW-1035">Host cytoplasm</keyword>
<dbReference type="GO" id="GO:0005829">
    <property type="term" value="C:cytosol"/>
    <property type="evidence" value="ECO:0007669"/>
    <property type="project" value="TreeGrafter"/>
</dbReference>
<dbReference type="FunFam" id="3.10.50.40:FF:000010">
    <property type="entry name" value="Peptidyl-prolyl cis-trans isomerase Pin1"/>
    <property type="match status" value="2"/>
</dbReference>
<evidence type="ECO:0000256" key="9">
    <source>
        <dbReference type="ARBA" id="ARBA00066165"/>
    </source>
</evidence>
<evidence type="ECO:0000256" key="7">
    <source>
        <dbReference type="ARBA" id="ARBA00023235"/>
    </source>
</evidence>
<keyword evidence="7 10" id="KW-0413">Isomerase</keyword>
<dbReference type="InterPro" id="IPR051370">
    <property type="entry name" value="PPIase_Pin1"/>
</dbReference>
<reference evidence="13" key="1">
    <citation type="submission" date="2021-11" db="EMBL/GenBank/DDBJ databases">
        <authorList>
            <consortium name="Genoscope - CEA"/>
            <person name="William W."/>
        </authorList>
    </citation>
    <scope>NUCLEOTIDE SEQUENCE</scope>
</reference>
<dbReference type="Proteomes" id="UP000789595">
    <property type="component" value="Unassembled WGS sequence"/>
</dbReference>
<dbReference type="PROSITE" id="PS50198">
    <property type="entry name" value="PPIC_PPIASE_2"/>
    <property type="match status" value="2"/>
</dbReference>
<comment type="caution">
    <text evidence="13">The sequence shown here is derived from an EMBL/GenBank/DDBJ whole genome shotgun (WGS) entry which is preliminary data.</text>
</comment>
<proteinExistence type="predicted"/>
<dbReference type="PANTHER" id="PTHR10657">
    <property type="entry name" value="PEPTIDYL-PROLYL CIS-TRANS ISOMERASE"/>
    <property type="match status" value="1"/>
</dbReference>
<dbReference type="PANTHER" id="PTHR10657:SF4">
    <property type="entry name" value="PEPTIDYL-PROLYL CIS-TRANS ISOMERASE-RELATED"/>
    <property type="match status" value="1"/>
</dbReference>
<dbReference type="EMBL" id="CAKKNE010000001">
    <property type="protein sequence ID" value="CAH0365632.1"/>
    <property type="molecule type" value="Genomic_DNA"/>
</dbReference>
<dbReference type="OrthoDB" id="2530521at2759"/>
<evidence type="ECO:0000256" key="6">
    <source>
        <dbReference type="ARBA" id="ARBA00023200"/>
    </source>
</evidence>
<dbReference type="GO" id="GO:0003755">
    <property type="term" value="F:peptidyl-prolyl cis-trans isomerase activity"/>
    <property type="evidence" value="ECO:0007669"/>
    <property type="project" value="UniProtKB-UniRule"/>
</dbReference>
<evidence type="ECO:0000256" key="4">
    <source>
        <dbReference type="ARBA" id="ARBA00022562"/>
    </source>
</evidence>
<dbReference type="GO" id="GO:0042025">
    <property type="term" value="C:host cell nucleus"/>
    <property type="evidence" value="ECO:0007669"/>
    <property type="project" value="UniProtKB-SubCell"/>
</dbReference>
<comment type="function">
    <text evidence="8">Peptidyl-prolyl cis/trans isomerase (PPIase) that acts as a key virulence factor by promoting host leukocyte transformation. Binds to and isomerizes specific phosphorylated Ser/Thr-Pro (pSer/Thr-Pro) motifs in a subset of proteins, resulting in conformational changes in the proteins. Promotes host leukocyte transformation by binding to phosphorylated host FBXW7, disrupting dimerization and promoting FBXW7 autoubiquitination and subsequent degradation. Degradation of host FBXW7, leads to stabilization of JUN, which promotes cell transformation.</text>
</comment>
<dbReference type="Pfam" id="PF00639">
    <property type="entry name" value="Rotamase"/>
    <property type="match status" value="2"/>
</dbReference>
<evidence type="ECO:0000313" key="14">
    <source>
        <dbReference type="Proteomes" id="UP000789595"/>
    </source>
</evidence>
<evidence type="ECO:0000256" key="3">
    <source>
        <dbReference type="ARBA" id="ARBA00004192"/>
    </source>
</evidence>
<keyword evidence="14" id="KW-1185">Reference proteome</keyword>
<protein>
    <recommendedName>
        <fullName evidence="11">Peptidyl-prolyl cis-trans isomerase</fullName>
        <ecNumber evidence="11">5.2.1.8</ecNumber>
    </recommendedName>
</protein>
<dbReference type="AlphaFoldDB" id="A0A8J2WRB6"/>
<keyword evidence="4" id="KW-1048">Host nucleus</keyword>
<evidence type="ECO:0000256" key="8">
    <source>
        <dbReference type="ARBA" id="ARBA00054022"/>
    </source>
</evidence>
<dbReference type="EC" id="5.2.1.8" evidence="11"/>
<evidence type="ECO:0000256" key="10">
    <source>
        <dbReference type="PROSITE-ProRule" id="PRU00278"/>
    </source>
</evidence>
<evidence type="ECO:0000256" key="2">
    <source>
        <dbReference type="ARBA" id="ARBA00004147"/>
    </source>
</evidence>
<evidence type="ECO:0000259" key="12">
    <source>
        <dbReference type="PROSITE" id="PS50198"/>
    </source>
</evidence>
<dbReference type="Gene3D" id="3.10.50.40">
    <property type="match status" value="2"/>
</dbReference>
<sequence length="255" mass="27985">MSSHVTGREKTARCAHLLVKHTESRNPVSRRTGEQITMSKDHARRYLEGLLEGIKAAPDSETAFRELCSSRSDCGSYREAGDLGDFGRGQMQRPFEEATFALKIGELSGVVDTDSGLHVILRLPLRSQRESEPPAKKQRASQVRAAHLLLKTTSSRNPVSRRTNASIKLAPSDARRELEGYRKEILSSEDPHKAFAAKAKARSDCSSYARGGDLGHFGPGQMQKPFEDASFSLEVGEISGIVESDSGLHIILRLA</sequence>
<organism evidence="13 14">
    <name type="scientific">Pelagomonas calceolata</name>
    <dbReference type="NCBI Taxonomy" id="35677"/>
    <lineage>
        <taxon>Eukaryota</taxon>
        <taxon>Sar</taxon>
        <taxon>Stramenopiles</taxon>
        <taxon>Ochrophyta</taxon>
        <taxon>Pelagophyceae</taxon>
        <taxon>Pelagomonadales</taxon>
        <taxon>Pelagomonadaceae</taxon>
        <taxon>Pelagomonas</taxon>
    </lineage>
</organism>
<comment type="subcellular location">
    <subcellularLocation>
        <location evidence="3">Host cytoplasm</location>
    </subcellularLocation>
    <subcellularLocation>
        <location evidence="2">Host nucleus</location>
    </subcellularLocation>
</comment>
<feature type="domain" description="PpiC" evidence="12">
    <location>
        <begin position="9"/>
        <end position="124"/>
    </location>
</feature>